<evidence type="ECO:0000313" key="1">
    <source>
        <dbReference type="EMBL" id="MDP9829640.1"/>
    </source>
</evidence>
<accession>A0ABT9PCD8</accession>
<keyword evidence="2" id="KW-1185">Reference proteome</keyword>
<dbReference type="Proteomes" id="UP001235712">
    <property type="component" value="Unassembled WGS sequence"/>
</dbReference>
<dbReference type="RefSeq" id="WP_307248002.1">
    <property type="nucleotide sequence ID" value="NZ_JAUSQZ010000001.1"/>
</dbReference>
<proteinExistence type="predicted"/>
<gene>
    <name evidence="1" type="ORF">J2S57_005389</name>
</gene>
<name>A0ABT9PCD8_9ACTN</name>
<evidence type="ECO:0000313" key="2">
    <source>
        <dbReference type="Proteomes" id="UP001235712"/>
    </source>
</evidence>
<reference evidence="1 2" key="1">
    <citation type="submission" date="2023-07" db="EMBL/GenBank/DDBJ databases">
        <title>Sequencing the genomes of 1000 actinobacteria strains.</title>
        <authorList>
            <person name="Klenk H.-P."/>
        </authorList>
    </citation>
    <scope>NUCLEOTIDE SEQUENCE [LARGE SCALE GENOMIC DNA]</scope>
    <source>
        <strain evidence="1 2">DSM 44388</strain>
    </source>
</reference>
<organism evidence="1 2">
    <name type="scientific">Kineosporia succinea</name>
    <dbReference type="NCBI Taxonomy" id="84632"/>
    <lineage>
        <taxon>Bacteria</taxon>
        <taxon>Bacillati</taxon>
        <taxon>Actinomycetota</taxon>
        <taxon>Actinomycetes</taxon>
        <taxon>Kineosporiales</taxon>
        <taxon>Kineosporiaceae</taxon>
        <taxon>Kineosporia</taxon>
    </lineage>
</organism>
<sequence length="197" mass="21334">MTELTQAWTDYLDVLRAQAPATHASILAPGPLDLETADQVLPSPLLPELVTWFGLHGGCTPAYHGSPLPRCGLLNLDRAIDNTEMIHEIWNLTSDVDLTSDEARTAGQTMGTWMDEYVLIAENGSGGGLFVDQRPGPLQGCVRYWDKVDADEDPVVSPGLVPFLSDVTTSVRDLTPLPLMRAVPVVTDGVLAWENAN</sequence>
<dbReference type="EMBL" id="JAUSQZ010000001">
    <property type="protein sequence ID" value="MDP9829640.1"/>
    <property type="molecule type" value="Genomic_DNA"/>
</dbReference>
<comment type="caution">
    <text evidence="1">The sequence shown here is derived from an EMBL/GenBank/DDBJ whole genome shotgun (WGS) entry which is preliminary data.</text>
</comment>
<evidence type="ECO:0008006" key="3">
    <source>
        <dbReference type="Google" id="ProtNLM"/>
    </source>
</evidence>
<protein>
    <recommendedName>
        <fullName evidence="3">Cell wall assembly regulator SMI1</fullName>
    </recommendedName>
</protein>